<dbReference type="InterPro" id="IPR003959">
    <property type="entry name" value="ATPase_AAA_core"/>
</dbReference>
<accession>A0A2T3NH91</accession>
<dbReference type="PANTHER" id="PTHR43581:SF4">
    <property type="entry name" value="ATP_GTP PHOSPHATASE"/>
    <property type="match status" value="1"/>
</dbReference>
<reference evidence="2 3" key="1">
    <citation type="submission" date="2018-03" db="EMBL/GenBank/DDBJ databases">
        <title>Whole genome sequencing of Histamine producing bacteria.</title>
        <authorList>
            <person name="Butler K."/>
        </authorList>
    </citation>
    <scope>NUCLEOTIDE SEQUENCE [LARGE SCALE GENOMIC DNA]</scope>
    <source>
        <strain evidence="2 3">DSM 19138</strain>
    </source>
</reference>
<evidence type="ECO:0000313" key="2">
    <source>
        <dbReference type="EMBL" id="PSW14392.1"/>
    </source>
</evidence>
<organism evidence="2 3">
    <name type="scientific">Photobacterium rosenbergii</name>
    <dbReference type="NCBI Taxonomy" id="294936"/>
    <lineage>
        <taxon>Bacteria</taxon>
        <taxon>Pseudomonadati</taxon>
        <taxon>Pseudomonadota</taxon>
        <taxon>Gammaproteobacteria</taxon>
        <taxon>Vibrionales</taxon>
        <taxon>Vibrionaceae</taxon>
        <taxon>Photobacterium</taxon>
    </lineage>
</organism>
<evidence type="ECO:0000313" key="3">
    <source>
        <dbReference type="Proteomes" id="UP000241346"/>
    </source>
</evidence>
<dbReference type="InterPro" id="IPR027417">
    <property type="entry name" value="P-loop_NTPase"/>
</dbReference>
<dbReference type="Gene3D" id="3.40.50.300">
    <property type="entry name" value="P-loop containing nucleotide triphosphate hydrolases"/>
    <property type="match status" value="1"/>
</dbReference>
<dbReference type="Pfam" id="PF13304">
    <property type="entry name" value="AAA_21"/>
    <property type="match status" value="1"/>
</dbReference>
<dbReference type="GO" id="GO:0016887">
    <property type="term" value="F:ATP hydrolysis activity"/>
    <property type="evidence" value="ECO:0007669"/>
    <property type="project" value="InterPro"/>
</dbReference>
<sequence>MTKNMKKMEHSQYINAITIDKFEEENFNNESLNSQSLTNLKTVNLFVGANNSGKSRLIRHIYKNKILSIDSDSLQLESYKSHVVENIKKIKDESYINPEDYLHNTLNELAVSTAESIDSGHFCNIKKEIDEFIMTAGEGLSFSNRKDESTYYKEIFKDLDEHIEFEFIKPIEIIFNKCYLPILRGLRPLNNLKEDDEHIDLNLKRTIDDYDLSCSHNEKNKFISNIIKNNRIKNIIFTGYSIYSDLVELLMGGYEKRSKLENYEYYLSKNFFKNEKVTLSPIEGKDVVSIKIGNADERPIYELGDGLQTVIIITFPVFTAPRPTLFFIEEPETHLHAGYQRGLIETLASQTEHKFFISTHSNHIIDIVQERDDISIQRVFQKIEDDKHITCIDSLSKEAELLYDLGVRPSSVFLANCSIWVEGITDKLYLREYMKKYICKLQENDKKNKLKNLKEDLHYIFTEYQGSNITHWYFGEDENYEEETTSARKLCSKAFLLADGDIQAKGKRVEELKRDLNDSFKLLDFKEIENYIPEAILKLACNELWNSFNSKGESKFNLDAINQDDYANMTGIGAYLETFVSSQPSDRKFFESNSGTIKDKVKLCRIATRMMNERDDWELTPQLSELCESIYAHILRCNYG</sequence>
<comment type="caution">
    <text evidence="2">The sequence shown here is derived from an EMBL/GenBank/DDBJ whole genome shotgun (WGS) entry which is preliminary data.</text>
</comment>
<dbReference type="PANTHER" id="PTHR43581">
    <property type="entry name" value="ATP/GTP PHOSPHATASE"/>
    <property type="match status" value="1"/>
</dbReference>
<dbReference type="EMBL" id="PYMB01000002">
    <property type="protein sequence ID" value="PSW14392.1"/>
    <property type="molecule type" value="Genomic_DNA"/>
</dbReference>
<gene>
    <name evidence="2" type="ORF">C9J01_08110</name>
</gene>
<dbReference type="AlphaFoldDB" id="A0A2T3NH91"/>
<dbReference type="Proteomes" id="UP000241346">
    <property type="component" value="Unassembled WGS sequence"/>
</dbReference>
<evidence type="ECO:0000259" key="1">
    <source>
        <dbReference type="Pfam" id="PF13304"/>
    </source>
</evidence>
<protein>
    <recommendedName>
        <fullName evidence="1">ATPase AAA-type core domain-containing protein</fullName>
    </recommendedName>
</protein>
<feature type="domain" description="ATPase AAA-type core" evidence="1">
    <location>
        <begin position="43"/>
        <end position="366"/>
    </location>
</feature>
<dbReference type="InterPro" id="IPR051396">
    <property type="entry name" value="Bact_Antivir_Def_Nuclease"/>
</dbReference>
<name>A0A2T3NH91_9GAMM</name>
<dbReference type="SUPFAM" id="SSF52540">
    <property type="entry name" value="P-loop containing nucleoside triphosphate hydrolases"/>
    <property type="match status" value="1"/>
</dbReference>
<dbReference type="GO" id="GO:0005524">
    <property type="term" value="F:ATP binding"/>
    <property type="evidence" value="ECO:0007669"/>
    <property type="project" value="InterPro"/>
</dbReference>
<proteinExistence type="predicted"/>